<dbReference type="InterPro" id="IPR026634">
    <property type="entry name" value="TPST-like"/>
</dbReference>
<dbReference type="GO" id="GO:0008476">
    <property type="term" value="F:protein-tyrosine sulfotransferase activity"/>
    <property type="evidence" value="ECO:0007669"/>
    <property type="project" value="InterPro"/>
</dbReference>
<dbReference type="Gene3D" id="3.40.50.300">
    <property type="entry name" value="P-loop containing nucleotide triphosphate hydrolases"/>
    <property type="match status" value="1"/>
</dbReference>
<organism evidence="2">
    <name type="scientific">Microcystis sp. PCC 10613</name>
    <dbReference type="NCBI Taxonomy" id="2497711"/>
    <lineage>
        <taxon>Bacteria</taxon>
        <taxon>Bacillati</taxon>
        <taxon>Cyanobacteriota</taxon>
        <taxon>Cyanophyceae</taxon>
        <taxon>Oscillatoriophycideae</taxon>
        <taxon>Chroococcales</taxon>
        <taxon>Microcystaceae</taxon>
        <taxon>Microcystis</taxon>
    </lineage>
</organism>
<dbReference type="Pfam" id="PF13469">
    <property type="entry name" value="Sulfotransfer_3"/>
    <property type="match status" value="1"/>
</dbReference>
<evidence type="ECO:0000256" key="1">
    <source>
        <dbReference type="ARBA" id="ARBA00022679"/>
    </source>
</evidence>
<evidence type="ECO:0000313" key="2">
    <source>
        <dbReference type="EMBL" id="AZP89545.1"/>
    </source>
</evidence>
<dbReference type="PANTHER" id="PTHR12788:SF10">
    <property type="entry name" value="PROTEIN-TYROSINE SULFOTRANSFERASE"/>
    <property type="match status" value="1"/>
</dbReference>
<reference evidence="2" key="1">
    <citation type="journal article" date="2018" name="ACS Chem. Biol.">
        <title>A Unique Biosynthetic Pathway in Bloom-Forming Cyanobacterial Genus Microcystis Jointly Assembles Cytotoxic Aeruginoguanidines and Microguanidines.</title>
        <authorList>
            <person name="Pancrace C."/>
            <person name="Ishida K."/>
            <person name="Briand E."/>
            <person name="Gatte Pichi D."/>
            <person name="Weiz A.R."/>
            <person name="Guljamow A."/>
            <person name="Scalvenzi T."/>
            <person name="Sassoon N."/>
            <person name="Hertweck C."/>
            <person name="Dittmann E."/>
            <person name="Gugger M."/>
        </authorList>
    </citation>
    <scope>NUCLEOTIDE SEQUENCE</scope>
    <source>
        <strain evidence="2">PCC 10613</strain>
    </source>
</reference>
<name>A0A3Q9DK52_9CHRO</name>
<dbReference type="AlphaFoldDB" id="A0A3Q9DK52"/>
<keyword evidence="1 2" id="KW-0808">Transferase</keyword>
<protein>
    <submittedName>
        <fullName evidence="2">Sulfotransferase III</fullName>
    </submittedName>
</protein>
<accession>A0A3Q9DK52</accession>
<proteinExistence type="predicted"/>
<dbReference type="PANTHER" id="PTHR12788">
    <property type="entry name" value="PROTEIN-TYROSINE SULFOTRANSFERASE 2"/>
    <property type="match status" value="1"/>
</dbReference>
<gene>
    <name evidence="2" type="primary">agdD</name>
</gene>
<dbReference type="SUPFAM" id="SSF52540">
    <property type="entry name" value="P-loop containing nucleoside triphosphate hydrolases"/>
    <property type="match status" value="1"/>
</dbReference>
<dbReference type="InterPro" id="IPR027417">
    <property type="entry name" value="P-loop_NTPase"/>
</dbReference>
<sequence>MCRTNSLAQVPLNDLPVLTAAEIEEQVAAIYGLLENCSLPQGQLEQLTEKLAEFQSQWQAVFTKFGQNYRGELAYRDLIGEFSRKIAPLLQKWLSSSVAIQEIINPITSMLSTLSPSPPLRGKDAEMLSLHQRKRLLIVKKKHQSQLEVEDKNLSIPEFEKPIFIVSAPRAGSSLLFETLAKFPDLWTIGDESHEIIEGIPALHPAARNFSSNRLDEGDATPEISKTLRKGFTQQLQNREGVKYLNIAENERPNKIRFLEKTPKNALRVPFLKAVFPDALFIYLYRDARENISSLLEGWRSHRFISYQPLPGWEHSQWSFLLVPGWSSLQESSLVEIAAYQWKMANSYLIEDLQSLNPSCWCSVNYRDLIEHPGQTINHIAQFAQLHQDKQIEQILSQPLPIAQRTLSAPRQEKWRKHERELATLSPDLENIIDFLQYLKS</sequence>
<dbReference type="EMBL" id="MH049500">
    <property type="protein sequence ID" value="AZP89545.1"/>
    <property type="molecule type" value="Genomic_DNA"/>
</dbReference>